<keyword evidence="5" id="KW-1185">Reference proteome</keyword>
<dbReference type="PIRSF" id="PIRSF029218">
    <property type="entry name" value="ParE"/>
    <property type="match status" value="1"/>
</dbReference>
<protein>
    <recommendedName>
        <fullName evidence="3">Toxin</fullName>
    </recommendedName>
</protein>
<comment type="caution">
    <text evidence="4">The sequence shown here is derived from an EMBL/GenBank/DDBJ whole genome shotgun (WGS) entry which is preliminary data.</text>
</comment>
<dbReference type="Proteomes" id="UP001300745">
    <property type="component" value="Unassembled WGS sequence"/>
</dbReference>
<keyword evidence="2" id="KW-1277">Toxin-antitoxin system</keyword>
<sequence length="97" mass="11432">MRSYVLSPAARADLEEIWDYTSERWGADQAEEYVREIQRAVERIVDNPLIGRACDDVRPGYRKHPVASHTLYYRFGGNVIDVVRILHQRMDLDRRLD</sequence>
<dbReference type="Gene3D" id="3.30.2310.20">
    <property type="entry name" value="RelE-like"/>
    <property type="match status" value="1"/>
</dbReference>
<evidence type="ECO:0000313" key="5">
    <source>
        <dbReference type="Proteomes" id="UP001300745"/>
    </source>
</evidence>
<dbReference type="InterPro" id="IPR028344">
    <property type="entry name" value="ParE1/4"/>
</dbReference>
<evidence type="ECO:0000313" key="4">
    <source>
        <dbReference type="EMBL" id="MCX2936930.1"/>
    </source>
</evidence>
<reference evidence="4 5" key="1">
    <citation type="submission" date="2022-11" db="EMBL/GenBank/DDBJ databases">
        <title>Mycobacterium sp. nov.</title>
        <authorList>
            <person name="Papic B."/>
            <person name="Spicic S."/>
            <person name="Duvnjak S."/>
        </authorList>
    </citation>
    <scope>NUCLEOTIDE SEQUENCE [LARGE SCALE GENOMIC DNA]</scope>
    <source>
        <strain evidence="4 5">CVI_P4</strain>
    </source>
</reference>
<dbReference type="PANTHER" id="PTHR33755:SF9">
    <property type="entry name" value="TOXIN PARE1"/>
    <property type="match status" value="1"/>
</dbReference>
<accession>A0ABT3SBN5</accession>
<dbReference type="Pfam" id="PF05016">
    <property type="entry name" value="ParE_toxin"/>
    <property type="match status" value="1"/>
</dbReference>
<proteinExistence type="inferred from homology"/>
<dbReference type="RefSeq" id="WP_265996499.1">
    <property type="nucleotide sequence ID" value="NZ_JAPJDN010000006.1"/>
</dbReference>
<name>A0ABT3SBN5_9MYCO</name>
<evidence type="ECO:0000256" key="3">
    <source>
        <dbReference type="PIRNR" id="PIRNR029218"/>
    </source>
</evidence>
<comment type="similarity">
    <text evidence="1 3">Belongs to the RelE toxin family.</text>
</comment>
<dbReference type="EMBL" id="JAPJDO010000006">
    <property type="protein sequence ID" value="MCX2936930.1"/>
    <property type="molecule type" value="Genomic_DNA"/>
</dbReference>
<dbReference type="InterPro" id="IPR051803">
    <property type="entry name" value="TA_system_RelE-like_toxin"/>
</dbReference>
<dbReference type="InterPro" id="IPR007712">
    <property type="entry name" value="RelE/ParE_toxin"/>
</dbReference>
<gene>
    <name evidence="4" type="ORF">ORI27_09480</name>
</gene>
<evidence type="ECO:0000256" key="1">
    <source>
        <dbReference type="ARBA" id="ARBA00006226"/>
    </source>
</evidence>
<organism evidence="4 5">
    <name type="scientific">Mycobacterium pinniadriaticum</name>
    <dbReference type="NCBI Taxonomy" id="2994102"/>
    <lineage>
        <taxon>Bacteria</taxon>
        <taxon>Bacillati</taxon>
        <taxon>Actinomycetota</taxon>
        <taxon>Actinomycetes</taxon>
        <taxon>Mycobacteriales</taxon>
        <taxon>Mycobacteriaceae</taxon>
        <taxon>Mycobacterium</taxon>
    </lineage>
</organism>
<dbReference type="InterPro" id="IPR035093">
    <property type="entry name" value="RelE/ParE_toxin_dom_sf"/>
</dbReference>
<dbReference type="PANTHER" id="PTHR33755">
    <property type="entry name" value="TOXIN PARE1-RELATED"/>
    <property type="match status" value="1"/>
</dbReference>
<evidence type="ECO:0000256" key="2">
    <source>
        <dbReference type="ARBA" id="ARBA00022649"/>
    </source>
</evidence>